<dbReference type="KEGG" id="sroi:IAG44_08325"/>
<dbReference type="InterPro" id="IPR009716">
    <property type="entry name" value="Ferroportin-1"/>
</dbReference>
<dbReference type="AlphaFoldDB" id="A0A7H0IS86"/>
<evidence type="ECO:0000313" key="9">
    <source>
        <dbReference type="Proteomes" id="UP000516052"/>
    </source>
</evidence>
<keyword evidence="5 7" id="KW-1133">Transmembrane helix</keyword>
<dbReference type="Pfam" id="PF06963">
    <property type="entry name" value="FPN1"/>
    <property type="match status" value="1"/>
</dbReference>
<dbReference type="SUPFAM" id="SSF103473">
    <property type="entry name" value="MFS general substrate transporter"/>
    <property type="match status" value="1"/>
</dbReference>
<evidence type="ECO:0000256" key="2">
    <source>
        <dbReference type="ARBA" id="ARBA00022448"/>
    </source>
</evidence>
<organism evidence="8 9">
    <name type="scientific">Streptomyces roseirectus</name>
    <dbReference type="NCBI Taxonomy" id="2768066"/>
    <lineage>
        <taxon>Bacteria</taxon>
        <taxon>Bacillati</taxon>
        <taxon>Actinomycetota</taxon>
        <taxon>Actinomycetes</taxon>
        <taxon>Kitasatosporales</taxon>
        <taxon>Streptomycetaceae</taxon>
        <taxon>Streptomyces</taxon>
    </lineage>
</organism>
<dbReference type="Gene3D" id="1.20.1250.20">
    <property type="entry name" value="MFS general substrate transporter like domains"/>
    <property type="match status" value="1"/>
</dbReference>
<keyword evidence="2" id="KW-0813">Transport</keyword>
<evidence type="ECO:0008006" key="10">
    <source>
        <dbReference type="Google" id="ProtNLM"/>
    </source>
</evidence>
<dbReference type="PANTHER" id="PTHR23513:SF11">
    <property type="entry name" value="STAPHYLOFERRIN A TRANSPORTER"/>
    <property type="match status" value="1"/>
</dbReference>
<accession>A0A7H0IS86</accession>
<evidence type="ECO:0000256" key="3">
    <source>
        <dbReference type="ARBA" id="ARBA00022475"/>
    </source>
</evidence>
<feature type="transmembrane region" description="Helical" evidence="7">
    <location>
        <begin position="152"/>
        <end position="173"/>
    </location>
</feature>
<evidence type="ECO:0000256" key="4">
    <source>
        <dbReference type="ARBA" id="ARBA00022692"/>
    </source>
</evidence>
<dbReference type="EMBL" id="CP060828">
    <property type="protein sequence ID" value="QNP75652.1"/>
    <property type="molecule type" value="Genomic_DNA"/>
</dbReference>
<reference evidence="8 9" key="1">
    <citation type="submission" date="2020-08" db="EMBL/GenBank/DDBJ databases">
        <title>A novel species.</title>
        <authorList>
            <person name="Gao J."/>
        </authorList>
    </citation>
    <scope>NUCLEOTIDE SEQUENCE [LARGE SCALE GENOMIC DNA]</scope>
    <source>
        <strain evidence="8 9">CRXT-G-22</strain>
    </source>
</reference>
<keyword evidence="4 7" id="KW-0812">Transmembrane</keyword>
<evidence type="ECO:0000256" key="6">
    <source>
        <dbReference type="ARBA" id="ARBA00023136"/>
    </source>
</evidence>
<comment type="subcellular location">
    <subcellularLocation>
        <location evidence="1">Cell membrane</location>
        <topology evidence="1">Multi-pass membrane protein</topology>
    </subcellularLocation>
</comment>
<dbReference type="PANTHER" id="PTHR23513">
    <property type="entry name" value="INTEGRAL MEMBRANE EFFLUX PROTEIN-RELATED"/>
    <property type="match status" value="1"/>
</dbReference>
<keyword evidence="9" id="KW-1185">Reference proteome</keyword>
<dbReference type="InterPro" id="IPR036259">
    <property type="entry name" value="MFS_trans_sf"/>
</dbReference>
<dbReference type="GO" id="GO:0005886">
    <property type="term" value="C:plasma membrane"/>
    <property type="evidence" value="ECO:0007669"/>
    <property type="project" value="UniProtKB-SubCell"/>
</dbReference>
<protein>
    <recommendedName>
        <fullName evidence="10">MFS transporter</fullName>
    </recommendedName>
</protein>
<name>A0A7H0IS86_9ACTN</name>
<keyword evidence="6 7" id="KW-0472">Membrane</keyword>
<evidence type="ECO:0000256" key="5">
    <source>
        <dbReference type="ARBA" id="ARBA00022989"/>
    </source>
</evidence>
<gene>
    <name evidence="8" type="ORF">IAG44_08325</name>
</gene>
<evidence type="ECO:0000313" key="8">
    <source>
        <dbReference type="EMBL" id="QNP75652.1"/>
    </source>
</evidence>
<feature type="transmembrane region" description="Helical" evidence="7">
    <location>
        <begin position="100"/>
        <end position="119"/>
    </location>
</feature>
<dbReference type="Proteomes" id="UP000516052">
    <property type="component" value="Chromosome"/>
</dbReference>
<dbReference type="GO" id="GO:0005381">
    <property type="term" value="F:iron ion transmembrane transporter activity"/>
    <property type="evidence" value="ECO:0007669"/>
    <property type="project" value="InterPro"/>
</dbReference>
<feature type="transmembrane region" description="Helical" evidence="7">
    <location>
        <begin position="125"/>
        <end position="145"/>
    </location>
</feature>
<keyword evidence="3" id="KW-1003">Cell membrane</keyword>
<evidence type="ECO:0000256" key="1">
    <source>
        <dbReference type="ARBA" id="ARBA00004651"/>
    </source>
</evidence>
<proteinExistence type="predicted"/>
<evidence type="ECO:0000256" key="7">
    <source>
        <dbReference type="SAM" id="Phobius"/>
    </source>
</evidence>
<sequence>MPRTVTGLLGRNPDFRRLWTAQTTSRLGERISESAIPLTAATTLHTTTAQVALVTGASSTVFARLVPPTKGGRHIREVIRCALGEPVLFADRERGLAPDVIGTAFGVGALVGAFLAPALTRRIGAGRSVVIGSVLFPLPLALCAAAGGPPMVAAGCLAGALFLSFLGVMLFDVNLNSLQVGAVSEGMRARVTGAYMTVNHGVRPLGALAVLWLLVSPIPGMREPQAIPTPRTMQGAG</sequence>